<evidence type="ECO:0000256" key="2">
    <source>
        <dbReference type="ARBA" id="ARBA00022723"/>
    </source>
</evidence>
<dbReference type="PANTHER" id="PTHR32329:SF8">
    <property type="entry name" value="ACTIVATOR OF (R)-2-HYDROXYGLUTARYL-COA DEHYDRATASE"/>
    <property type="match status" value="1"/>
</dbReference>
<keyword evidence="2" id="KW-0479">Metal-binding</keyword>
<evidence type="ECO:0000313" key="7">
    <source>
        <dbReference type="Proteomes" id="UP001209229"/>
    </source>
</evidence>
<comment type="cofactor">
    <cofactor evidence="1">
        <name>[4Fe-4S] cluster</name>
        <dbReference type="ChEBI" id="CHEBI:49883"/>
    </cofactor>
</comment>
<dbReference type="PANTHER" id="PTHR32329">
    <property type="entry name" value="BIFUNCTIONAL PROTEIN [INCLUDES 2-HYDROXYACYL-COA DEHYDRATASE (N-TER) AND ITS ACTIVATOR DOMAIN (C_TERM)-RELATED"/>
    <property type="match status" value="1"/>
</dbReference>
<proteinExistence type="predicted"/>
<evidence type="ECO:0000259" key="5">
    <source>
        <dbReference type="Pfam" id="PF01869"/>
    </source>
</evidence>
<dbReference type="Proteomes" id="UP001209229">
    <property type="component" value="Unassembled WGS sequence"/>
</dbReference>
<organism evidence="6 7">
    <name type="scientific">Plebeiibacterium sediminum</name>
    <dbReference type="NCBI Taxonomy" id="2992112"/>
    <lineage>
        <taxon>Bacteria</taxon>
        <taxon>Pseudomonadati</taxon>
        <taxon>Bacteroidota</taxon>
        <taxon>Bacteroidia</taxon>
        <taxon>Marinilabiliales</taxon>
        <taxon>Marinilabiliaceae</taxon>
        <taxon>Plebeiibacterium</taxon>
    </lineage>
</organism>
<dbReference type="EMBL" id="JAPDPJ010000033">
    <property type="protein sequence ID" value="MCW3787637.1"/>
    <property type="molecule type" value="Genomic_DNA"/>
</dbReference>
<comment type="caution">
    <text evidence="6">The sequence shown here is derived from an EMBL/GenBank/DDBJ whole genome shotgun (WGS) entry which is preliminary data.</text>
</comment>
<protein>
    <submittedName>
        <fullName evidence="6">Acyl-CoA dehydratase activase</fullName>
    </submittedName>
</protein>
<keyword evidence="4" id="KW-0411">Iron-sulfur</keyword>
<dbReference type="InterPro" id="IPR002731">
    <property type="entry name" value="ATPase_BadF"/>
</dbReference>
<dbReference type="SUPFAM" id="SSF53067">
    <property type="entry name" value="Actin-like ATPase domain"/>
    <property type="match status" value="1"/>
</dbReference>
<dbReference type="RefSeq" id="WP_301191202.1">
    <property type="nucleotide sequence ID" value="NZ_JAPDPJ010000033.1"/>
</dbReference>
<dbReference type="GO" id="GO:0046872">
    <property type="term" value="F:metal ion binding"/>
    <property type="evidence" value="ECO:0007669"/>
    <property type="project" value="UniProtKB-KW"/>
</dbReference>
<accession>A0AAE3SG05</accession>
<evidence type="ECO:0000313" key="6">
    <source>
        <dbReference type="EMBL" id="MCW3787637.1"/>
    </source>
</evidence>
<dbReference type="GO" id="GO:0051536">
    <property type="term" value="F:iron-sulfur cluster binding"/>
    <property type="evidence" value="ECO:0007669"/>
    <property type="project" value="UniProtKB-KW"/>
</dbReference>
<dbReference type="NCBIfam" id="TIGR00241">
    <property type="entry name" value="CoA_E_activ"/>
    <property type="match status" value="1"/>
</dbReference>
<dbReference type="InterPro" id="IPR043129">
    <property type="entry name" value="ATPase_NBD"/>
</dbReference>
<dbReference type="CDD" id="cd24036">
    <property type="entry name" value="ASKHA_NBD_BcrAD_BadFG_HgdC_HadI"/>
    <property type="match status" value="1"/>
</dbReference>
<evidence type="ECO:0000256" key="3">
    <source>
        <dbReference type="ARBA" id="ARBA00023004"/>
    </source>
</evidence>
<evidence type="ECO:0000256" key="1">
    <source>
        <dbReference type="ARBA" id="ARBA00001966"/>
    </source>
</evidence>
<evidence type="ECO:0000256" key="4">
    <source>
        <dbReference type="ARBA" id="ARBA00023014"/>
    </source>
</evidence>
<name>A0AAE3SG05_9BACT</name>
<feature type="domain" description="ATPase BadF/BadG/BcrA/BcrD type" evidence="5">
    <location>
        <begin position="5"/>
        <end position="245"/>
    </location>
</feature>
<dbReference type="AlphaFoldDB" id="A0AAE3SG05"/>
<keyword evidence="3" id="KW-0408">Iron</keyword>
<dbReference type="InterPro" id="IPR008275">
    <property type="entry name" value="CoA_E_activase_dom"/>
</dbReference>
<gene>
    <name evidence="6" type="ORF">OM075_14270</name>
</gene>
<keyword evidence="7" id="KW-1185">Reference proteome</keyword>
<reference evidence="6" key="1">
    <citation type="submission" date="2022-10" db="EMBL/GenBank/DDBJ databases">
        <authorList>
            <person name="Yu W.X."/>
        </authorList>
    </citation>
    <scope>NUCLEOTIDE SEQUENCE</scope>
    <source>
        <strain evidence="6">AAT</strain>
    </source>
</reference>
<dbReference type="Pfam" id="PF01869">
    <property type="entry name" value="BcrAD_BadFG"/>
    <property type="match status" value="1"/>
</dbReference>
<dbReference type="Gene3D" id="3.30.420.40">
    <property type="match status" value="2"/>
</dbReference>
<sequence length="248" mass="26429">MKCAGIDIGSRSIELVVIENGQQIVSRQTESGHNPVERIKELISDVSFDKIMATGYGRSIAEVTFDFSTVTEIKAYGVGAASLYPGIRGVLDIGGQDTKVISLNEKGKVLKFEMNDKCAAGTGKFLEMMATSLGYTSETIGESALLGNKGIEINSMCAVFAESEVTSLMAKGCHRNDIALAIHQSVCKRAIGMIRRQNMNFPLMFAGGVANNVCMVHLLKEAVGPDIIVPESPQFVGAYGAAILAGEN</sequence>
<dbReference type="InterPro" id="IPR051805">
    <property type="entry name" value="Dehydratase_Activator_Redct"/>
</dbReference>